<name>A0A1F6TMH5_9PROT</name>
<dbReference type="STRING" id="1817760.A2151_09545"/>
<evidence type="ECO:0000313" key="2">
    <source>
        <dbReference type="Proteomes" id="UP000178885"/>
    </source>
</evidence>
<proteinExistence type="predicted"/>
<protein>
    <submittedName>
        <fullName evidence="1">Uncharacterized protein</fullName>
    </submittedName>
</protein>
<accession>A0A1F6TMH5</accession>
<dbReference type="Proteomes" id="UP000178885">
    <property type="component" value="Unassembled WGS sequence"/>
</dbReference>
<sequence length="285" mass="31156">MSRNAVIAAVVLSALPWAGVEAGRFSWFDNGATGTLSGTRPAFSLDLYQSQKDRVYGDYATTAESDEPEDGVRLYGGLGAERASPETPKTAPAFAADVLERRQNLLGVTWQHRVNARDRFAVSAEFGESALTNLSAPTASSPDAVDTRAVFSWTTQWDVARRPSITGSVYLGGESARDESYRHLGRRYFGLAVGGQLTLYQAHTPYVSFRMQRSAYGAAEEPVPATQLRAEDQSQLAAGWRWQVQRDFSLQAEASYGLGGPGLQSVLNPERDSARVLFGTRFDFR</sequence>
<reference evidence="1 2" key="1">
    <citation type="journal article" date="2016" name="Nat. Commun.">
        <title>Thousands of microbial genomes shed light on interconnected biogeochemical processes in an aquifer system.</title>
        <authorList>
            <person name="Anantharaman K."/>
            <person name="Brown C.T."/>
            <person name="Hug L.A."/>
            <person name="Sharon I."/>
            <person name="Castelle C.J."/>
            <person name="Probst A.J."/>
            <person name="Thomas B.C."/>
            <person name="Singh A."/>
            <person name="Wilkins M.J."/>
            <person name="Karaoz U."/>
            <person name="Brodie E.L."/>
            <person name="Williams K.H."/>
            <person name="Hubbard S.S."/>
            <person name="Banfield J.F."/>
        </authorList>
    </citation>
    <scope>NUCLEOTIDE SEQUENCE [LARGE SCALE GENOMIC DNA]</scope>
</reference>
<comment type="caution">
    <text evidence="1">The sequence shown here is derived from an EMBL/GenBank/DDBJ whole genome shotgun (WGS) entry which is preliminary data.</text>
</comment>
<organism evidence="1 2">
    <name type="scientific">Candidatus Muproteobacteria bacterium RBG_16_65_34</name>
    <dbReference type="NCBI Taxonomy" id="1817760"/>
    <lineage>
        <taxon>Bacteria</taxon>
        <taxon>Pseudomonadati</taxon>
        <taxon>Pseudomonadota</taxon>
        <taxon>Candidatus Muproteobacteria</taxon>
    </lineage>
</organism>
<dbReference type="AlphaFoldDB" id="A0A1F6TMH5"/>
<dbReference type="EMBL" id="MFSU01000087">
    <property type="protein sequence ID" value="OGI46269.1"/>
    <property type="molecule type" value="Genomic_DNA"/>
</dbReference>
<gene>
    <name evidence="1" type="ORF">A2151_09545</name>
</gene>
<evidence type="ECO:0000313" key="1">
    <source>
        <dbReference type="EMBL" id="OGI46269.1"/>
    </source>
</evidence>